<name>A0ABQ7B3D5_BRACR</name>
<sequence length="93" mass="10844">MLIRAMEYMRNLRQFHVKFATGCSQLVKMVSEPEEWPAYDNHQEDIKLLKRSFLNSEIVHVPQTKNQKADSLARSARKQSSFVVHKDRVTGLV</sequence>
<evidence type="ECO:0000259" key="1">
    <source>
        <dbReference type="Pfam" id="PF13456"/>
    </source>
</evidence>
<dbReference type="EMBL" id="QGKV02001556">
    <property type="protein sequence ID" value="KAF3520798.1"/>
    <property type="molecule type" value="Genomic_DNA"/>
</dbReference>
<protein>
    <recommendedName>
        <fullName evidence="1">RNase H type-1 domain-containing protein</fullName>
    </recommendedName>
</protein>
<reference evidence="2 3" key="1">
    <citation type="journal article" date="2020" name="BMC Genomics">
        <title>Intraspecific diversification of the crop wild relative Brassica cretica Lam. using demographic model selection.</title>
        <authorList>
            <person name="Kioukis A."/>
            <person name="Michalopoulou V.A."/>
            <person name="Briers L."/>
            <person name="Pirintsos S."/>
            <person name="Studholme D.J."/>
            <person name="Pavlidis P."/>
            <person name="Sarris P.F."/>
        </authorList>
    </citation>
    <scope>NUCLEOTIDE SEQUENCE [LARGE SCALE GENOMIC DNA]</scope>
    <source>
        <strain evidence="3">cv. PFS-1207/04</strain>
    </source>
</reference>
<dbReference type="CDD" id="cd06222">
    <property type="entry name" value="RNase_H_like"/>
    <property type="match status" value="1"/>
</dbReference>
<evidence type="ECO:0000313" key="2">
    <source>
        <dbReference type="EMBL" id="KAF3520798.1"/>
    </source>
</evidence>
<dbReference type="InterPro" id="IPR002156">
    <property type="entry name" value="RNaseH_domain"/>
</dbReference>
<keyword evidence="3" id="KW-1185">Reference proteome</keyword>
<accession>A0ABQ7B3D5</accession>
<dbReference type="Gene3D" id="3.30.420.10">
    <property type="entry name" value="Ribonuclease H-like superfamily/Ribonuclease H"/>
    <property type="match status" value="1"/>
</dbReference>
<evidence type="ECO:0000313" key="3">
    <source>
        <dbReference type="Proteomes" id="UP000266723"/>
    </source>
</evidence>
<feature type="domain" description="RNase H type-1" evidence="1">
    <location>
        <begin position="2"/>
        <end position="76"/>
    </location>
</feature>
<dbReference type="Proteomes" id="UP000266723">
    <property type="component" value="Unassembled WGS sequence"/>
</dbReference>
<comment type="caution">
    <text evidence="2">The sequence shown here is derived from an EMBL/GenBank/DDBJ whole genome shotgun (WGS) entry which is preliminary data.</text>
</comment>
<dbReference type="InterPro" id="IPR036397">
    <property type="entry name" value="RNaseH_sf"/>
</dbReference>
<organism evidence="2 3">
    <name type="scientific">Brassica cretica</name>
    <name type="common">Mustard</name>
    <dbReference type="NCBI Taxonomy" id="69181"/>
    <lineage>
        <taxon>Eukaryota</taxon>
        <taxon>Viridiplantae</taxon>
        <taxon>Streptophyta</taxon>
        <taxon>Embryophyta</taxon>
        <taxon>Tracheophyta</taxon>
        <taxon>Spermatophyta</taxon>
        <taxon>Magnoliopsida</taxon>
        <taxon>eudicotyledons</taxon>
        <taxon>Gunneridae</taxon>
        <taxon>Pentapetalae</taxon>
        <taxon>rosids</taxon>
        <taxon>malvids</taxon>
        <taxon>Brassicales</taxon>
        <taxon>Brassicaceae</taxon>
        <taxon>Brassiceae</taxon>
        <taxon>Brassica</taxon>
    </lineage>
</organism>
<dbReference type="Pfam" id="PF13456">
    <property type="entry name" value="RVT_3"/>
    <property type="match status" value="1"/>
</dbReference>
<dbReference type="InterPro" id="IPR044730">
    <property type="entry name" value="RNase_H-like_dom_plant"/>
</dbReference>
<proteinExistence type="predicted"/>
<gene>
    <name evidence="2" type="ORF">DY000_02059218</name>
</gene>